<evidence type="ECO:0000313" key="1">
    <source>
        <dbReference type="EMBL" id="APV43636.1"/>
    </source>
</evidence>
<dbReference type="AlphaFoldDB" id="A0A1P8F564"/>
<dbReference type="STRING" id="1839801.Dform_00276"/>
<dbReference type="EMBL" id="CP018258">
    <property type="protein sequence ID" value="APV43636.1"/>
    <property type="molecule type" value="Genomic_DNA"/>
</dbReference>
<protein>
    <submittedName>
        <fullName evidence="1">Uncharacterized protein</fullName>
    </submittedName>
</protein>
<organism evidence="1 2">
    <name type="scientific">Dehalogenimonas formicexedens</name>
    <dbReference type="NCBI Taxonomy" id="1839801"/>
    <lineage>
        <taxon>Bacteria</taxon>
        <taxon>Bacillati</taxon>
        <taxon>Chloroflexota</taxon>
        <taxon>Dehalococcoidia</taxon>
        <taxon>Dehalococcoidales</taxon>
        <taxon>Dehalococcoidaceae</taxon>
        <taxon>Dehalogenimonas</taxon>
    </lineage>
</organism>
<sequence>MMSEAIIPKSDTSYFYQEEMDNALRFGDVVKGFTLTNAEILKPWDSICTDYQVNVKMPPFSVILTPCCSIGAGTLLLTPLLRVDVALFANPFLAEDLTRINRIMPPDKAVPPDKWEKIDAGEKARRELEGTTFAFVELFIYDKHASLPSYDINKRSKNSEDSISINHYMIDFRNIFKINCKSINSPTAAPLESKYLQLSPEGRSELRIKLARFFSRIPAEDAVALRT</sequence>
<gene>
    <name evidence="1" type="ORF">Dform_00276</name>
</gene>
<reference evidence="2" key="1">
    <citation type="submission" date="2016-11" db="EMBL/GenBank/DDBJ databases">
        <title>Dehalogenimonas formicexedens sp. nov., a chlorinated alkane respiring bacterium isolated from contaminated groundwater.</title>
        <authorList>
            <person name="Key T.A."/>
            <person name="Bowman K.S."/>
            <person name="Lee I."/>
            <person name="Chun J."/>
            <person name="Albuquerque L."/>
            <person name="da Costa M.S."/>
            <person name="Rainey F.A."/>
            <person name="Moe W.M."/>
        </authorList>
    </citation>
    <scope>NUCLEOTIDE SEQUENCE [LARGE SCALE GENOMIC DNA]</scope>
    <source>
        <strain evidence="2">NSZ-14</strain>
    </source>
</reference>
<keyword evidence="2" id="KW-1185">Reference proteome</keyword>
<evidence type="ECO:0000313" key="2">
    <source>
        <dbReference type="Proteomes" id="UP000185934"/>
    </source>
</evidence>
<accession>A0A1P8F564</accession>
<name>A0A1P8F564_9CHLR</name>
<dbReference type="KEGG" id="dfo:Dform_00276"/>
<dbReference type="Proteomes" id="UP000185934">
    <property type="component" value="Chromosome"/>
</dbReference>
<proteinExistence type="predicted"/>